<evidence type="ECO:0000313" key="2">
    <source>
        <dbReference type="EMBL" id="CAE0613790.1"/>
    </source>
</evidence>
<reference evidence="2" key="1">
    <citation type="submission" date="2021-01" db="EMBL/GenBank/DDBJ databases">
        <authorList>
            <person name="Corre E."/>
            <person name="Pelletier E."/>
            <person name="Niang G."/>
            <person name="Scheremetjew M."/>
            <person name="Finn R."/>
            <person name="Kale V."/>
            <person name="Holt S."/>
            <person name="Cochrane G."/>
            <person name="Meng A."/>
            <person name="Brown T."/>
            <person name="Cohen L."/>
        </authorList>
    </citation>
    <scope>NUCLEOTIDE SEQUENCE</scope>
    <source>
        <strain evidence="2">CCMP1897</strain>
    </source>
</reference>
<feature type="region of interest" description="Disordered" evidence="1">
    <location>
        <begin position="1"/>
        <end position="45"/>
    </location>
</feature>
<evidence type="ECO:0000256" key="1">
    <source>
        <dbReference type="SAM" id="MobiDB-lite"/>
    </source>
</evidence>
<feature type="compositionally biased region" description="Basic residues" evidence="1">
    <location>
        <begin position="64"/>
        <end position="77"/>
    </location>
</feature>
<feature type="region of interest" description="Disordered" evidence="1">
    <location>
        <begin position="60"/>
        <end position="89"/>
    </location>
</feature>
<proteinExistence type="predicted"/>
<accession>A0A7S3XEU0</accession>
<feature type="compositionally biased region" description="Polar residues" evidence="1">
    <location>
        <begin position="1"/>
        <end position="13"/>
    </location>
</feature>
<feature type="compositionally biased region" description="Basic and acidic residues" evidence="1">
    <location>
        <begin position="32"/>
        <end position="45"/>
    </location>
</feature>
<name>A0A7S3XEU0_9CHLO</name>
<feature type="compositionally biased region" description="Basic and acidic residues" evidence="1">
    <location>
        <begin position="78"/>
        <end position="89"/>
    </location>
</feature>
<sequence>MDDTSWLRSTSYKRPSEAEARRSSASKSSASDGKETPSHRHVERSWDAAVVGFDEAKERLERKRASKKRKEARSRIVKGKEGPVTDRNDFYRTEGKHLKDDGVVERMLRRELDTIEANLKTEISADVMQRWLALETGKATRVGRNASAPWSSSTTGTNEAESNVGHRRKDLMQCLVEALETNAKNDWIASLRLASNPHIATDRERSMIFNAMQRRGCRSTVDLYEAALQEWRPKSPEQLLAQAEDKLGTSVT</sequence>
<dbReference type="EMBL" id="HBIS01009481">
    <property type="protein sequence ID" value="CAE0613790.1"/>
    <property type="molecule type" value="Transcribed_RNA"/>
</dbReference>
<feature type="compositionally biased region" description="Polar residues" evidence="1">
    <location>
        <begin position="148"/>
        <end position="161"/>
    </location>
</feature>
<protein>
    <submittedName>
        <fullName evidence="2">Uncharacterized protein</fullName>
    </submittedName>
</protein>
<organism evidence="2">
    <name type="scientific">Picocystis salinarum</name>
    <dbReference type="NCBI Taxonomy" id="88271"/>
    <lineage>
        <taxon>Eukaryota</taxon>
        <taxon>Viridiplantae</taxon>
        <taxon>Chlorophyta</taxon>
        <taxon>Picocystophyceae</taxon>
        <taxon>Picocystales</taxon>
        <taxon>Picocystaceae</taxon>
        <taxon>Picocystis</taxon>
    </lineage>
</organism>
<dbReference type="AlphaFoldDB" id="A0A7S3XEU0"/>
<gene>
    <name evidence="2" type="ORF">PSAL00342_LOCUS7691</name>
</gene>
<feature type="region of interest" description="Disordered" evidence="1">
    <location>
        <begin position="143"/>
        <end position="164"/>
    </location>
</feature>